<dbReference type="InterPro" id="IPR000073">
    <property type="entry name" value="AB_hydrolase_1"/>
</dbReference>
<keyword evidence="4" id="KW-1185">Reference proteome</keyword>
<dbReference type="EMBL" id="GL376615">
    <property type="status" value="NOT_ANNOTATED_CDS"/>
    <property type="molecule type" value="Genomic_DNA"/>
</dbReference>
<dbReference type="GO" id="GO:0047372">
    <property type="term" value="F:monoacylglycerol lipase activity"/>
    <property type="evidence" value="ECO:0007669"/>
    <property type="project" value="TreeGrafter"/>
</dbReference>
<evidence type="ECO:0000256" key="1">
    <source>
        <dbReference type="ARBA" id="ARBA00010884"/>
    </source>
</evidence>
<feature type="domain" description="AB hydrolase-1" evidence="2">
    <location>
        <begin position="284"/>
        <end position="380"/>
    </location>
</feature>
<comment type="similarity">
    <text evidence="1">Belongs to the AB hydrolase superfamily. AB hydrolase 4 family.</text>
</comment>
<dbReference type="eggNOG" id="KOG1838">
    <property type="taxonomic scope" value="Eukaryota"/>
</dbReference>
<name>K3WXA0_GLOUD</name>
<reference evidence="3" key="3">
    <citation type="submission" date="2015-02" db="UniProtKB">
        <authorList>
            <consortium name="EnsemblProtists"/>
        </authorList>
    </citation>
    <scope>IDENTIFICATION</scope>
    <source>
        <strain evidence="3">DAOM BR144</strain>
    </source>
</reference>
<organism evidence="3 4">
    <name type="scientific">Globisporangium ultimum (strain ATCC 200006 / CBS 805.95 / DAOM BR144)</name>
    <name type="common">Pythium ultimum</name>
    <dbReference type="NCBI Taxonomy" id="431595"/>
    <lineage>
        <taxon>Eukaryota</taxon>
        <taxon>Sar</taxon>
        <taxon>Stramenopiles</taxon>
        <taxon>Oomycota</taxon>
        <taxon>Peronosporomycetes</taxon>
        <taxon>Pythiales</taxon>
        <taxon>Pythiaceae</taxon>
        <taxon>Globisporangium</taxon>
    </lineage>
</organism>
<evidence type="ECO:0000259" key="2">
    <source>
        <dbReference type="Pfam" id="PF00561"/>
    </source>
</evidence>
<reference evidence="4" key="1">
    <citation type="journal article" date="2010" name="Genome Biol.">
        <title>Genome sequence of the necrotrophic plant pathogen Pythium ultimum reveals original pathogenicity mechanisms and effector repertoire.</title>
        <authorList>
            <person name="Levesque C.A."/>
            <person name="Brouwer H."/>
            <person name="Cano L."/>
            <person name="Hamilton J.P."/>
            <person name="Holt C."/>
            <person name="Huitema E."/>
            <person name="Raffaele S."/>
            <person name="Robideau G.P."/>
            <person name="Thines M."/>
            <person name="Win J."/>
            <person name="Zerillo M.M."/>
            <person name="Beakes G.W."/>
            <person name="Boore J.L."/>
            <person name="Busam D."/>
            <person name="Dumas B."/>
            <person name="Ferriera S."/>
            <person name="Fuerstenberg S.I."/>
            <person name="Gachon C.M."/>
            <person name="Gaulin E."/>
            <person name="Govers F."/>
            <person name="Grenville-Briggs L."/>
            <person name="Horner N."/>
            <person name="Hostetler J."/>
            <person name="Jiang R.H."/>
            <person name="Johnson J."/>
            <person name="Krajaejun T."/>
            <person name="Lin H."/>
            <person name="Meijer H.J."/>
            <person name="Moore B."/>
            <person name="Morris P."/>
            <person name="Phuntmart V."/>
            <person name="Puiu D."/>
            <person name="Shetty J."/>
            <person name="Stajich J.E."/>
            <person name="Tripathy S."/>
            <person name="Wawra S."/>
            <person name="van West P."/>
            <person name="Whitty B.R."/>
            <person name="Coutinho P.M."/>
            <person name="Henrissat B."/>
            <person name="Martin F."/>
            <person name="Thomas P.D."/>
            <person name="Tyler B.M."/>
            <person name="De Vries R.P."/>
            <person name="Kamoun S."/>
            <person name="Yandell M."/>
            <person name="Tisserat N."/>
            <person name="Buell C.R."/>
        </authorList>
    </citation>
    <scope>NUCLEOTIDE SEQUENCE</scope>
    <source>
        <strain evidence="4">DAOM:BR144</strain>
    </source>
</reference>
<proteinExistence type="inferred from homology"/>
<dbReference type="Proteomes" id="UP000019132">
    <property type="component" value="Unassembled WGS sequence"/>
</dbReference>
<reference evidence="4" key="2">
    <citation type="submission" date="2010-04" db="EMBL/GenBank/DDBJ databases">
        <authorList>
            <person name="Buell R."/>
            <person name="Hamilton J."/>
            <person name="Hostetler J."/>
        </authorList>
    </citation>
    <scope>NUCLEOTIDE SEQUENCE [LARGE SCALE GENOMIC DNA]</scope>
    <source>
        <strain evidence="4">DAOM:BR144</strain>
    </source>
</reference>
<protein>
    <recommendedName>
        <fullName evidence="2">AB hydrolase-1 domain-containing protein</fullName>
    </recommendedName>
</protein>
<dbReference type="SUPFAM" id="SSF53474">
    <property type="entry name" value="alpha/beta-Hydrolases"/>
    <property type="match status" value="1"/>
</dbReference>
<sequence>KRVLFGYDSVAAFQQDVSSSTQLNHVAVPLLCVNTEDDPIVVSIPSIEQVHANPNIILCTTSSGGHLAFYEGKHDQTGIECAATAVKKASGKASTHGSSTERRPLRMWSALVITEFAESVRLQHAENQMMVPKGIETLGGSMGLASSRLAVPVKNKRLLLLALVVLGYHAMPKLKWLFRLLHYKLTAETPQLVYKQTPQNEKLLERCATMTKRKYYPPWYLFNGHLQTVKLSIANEQEKQPVIPYERQILDMPDGGIVSLDWALPPRENGSIPSVREVDPDKRTMIILPGLTGGSGELYIRNTVAQLLDHGWQVVVMNARGCANTPLKTAHLFSSGYTDDLRSTVKYLRAKYNFENEAFVGLGFSMGSNVLVKYLGEEKENAGLTAGISVGNPFDLVICSANFGGNLFNRLTYDKAINGNLKELFFEKARRVILASISQQ</sequence>
<evidence type="ECO:0000313" key="3">
    <source>
        <dbReference type="EnsemblProtists" id="PYU1_T009598"/>
    </source>
</evidence>
<dbReference type="EnsemblProtists" id="PYU1_T009598">
    <property type="protein sequence ID" value="PYU1_T009598"/>
    <property type="gene ID" value="PYU1_G009580"/>
</dbReference>
<dbReference type="Pfam" id="PF00561">
    <property type="entry name" value="Abhydrolase_1"/>
    <property type="match status" value="1"/>
</dbReference>
<dbReference type="InterPro" id="IPR050960">
    <property type="entry name" value="AB_hydrolase_4_sf"/>
</dbReference>
<dbReference type="InParanoid" id="K3WXA0"/>
<dbReference type="HOGENOM" id="CLU_623491_0_0_1"/>
<dbReference type="VEuPathDB" id="FungiDB:PYU1_G009580"/>
<dbReference type="PANTHER" id="PTHR10794:SF84">
    <property type="entry name" value="ESTERASE_LIPASE_THIOESTERASE FAMILY PROTEIN"/>
    <property type="match status" value="1"/>
</dbReference>
<evidence type="ECO:0000313" key="4">
    <source>
        <dbReference type="Proteomes" id="UP000019132"/>
    </source>
</evidence>
<dbReference type="PANTHER" id="PTHR10794">
    <property type="entry name" value="ABHYDROLASE DOMAIN-CONTAINING PROTEIN"/>
    <property type="match status" value="1"/>
</dbReference>
<dbReference type="AlphaFoldDB" id="K3WXA0"/>
<dbReference type="Gene3D" id="3.40.50.1820">
    <property type="entry name" value="alpha/beta hydrolase"/>
    <property type="match status" value="1"/>
</dbReference>
<dbReference type="InterPro" id="IPR029058">
    <property type="entry name" value="AB_hydrolase_fold"/>
</dbReference>
<accession>K3WXA0</accession>
<dbReference type="GO" id="GO:0034338">
    <property type="term" value="F:short-chain carboxylesterase activity"/>
    <property type="evidence" value="ECO:0007669"/>
    <property type="project" value="TreeGrafter"/>
</dbReference>